<comment type="similarity">
    <text evidence="1 7">Belongs to the peptidase A1 family.</text>
</comment>
<dbReference type="InterPro" id="IPR001461">
    <property type="entry name" value="Aspartic_peptidase_A1"/>
</dbReference>
<keyword evidence="2 7" id="KW-0645">Protease</keyword>
<evidence type="ECO:0000256" key="5">
    <source>
        <dbReference type="ARBA" id="ARBA00022801"/>
    </source>
</evidence>
<dbReference type="InterPro" id="IPR033121">
    <property type="entry name" value="PEPTIDASE_A1"/>
</dbReference>
<feature type="domain" description="Peptidase A1" evidence="9">
    <location>
        <begin position="64"/>
        <end position="381"/>
    </location>
</feature>
<dbReference type="GeneID" id="68353492"/>
<evidence type="ECO:0000256" key="6">
    <source>
        <dbReference type="PIRSR" id="PIRSR601461-1"/>
    </source>
</evidence>
<dbReference type="PANTHER" id="PTHR47966">
    <property type="entry name" value="BETA-SITE APP-CLEAVING ENZYME, ISOFORM A-RELATED"/>
    <property type="match status" value="1"/>
</dbReference>
<gene>
    <name evidence="10" type="ORF">HRG_04363</name>
</gene>
<sequence length="444" mass="47478">MLLPSIRGLALFTLIASYSFTASAGTVAVPFRRRAAPGPSSSSIARRDGTIDLNALNNITAGGYYAELGIGTPPQRLSFLLDTGSSDTWVNSVDADLCRSPQLQQRLERWCGPQCKSPSLNPEASSTFTSVNRGGFDITYLDQKNIGGDYFNDSVTVNGKIVNNQKLGLALSSSYPTVIDNMVQKGIIDAPVFSLFLDDLDAKSGTILFGGIDSQKYHGKLATLPLISDIQTGSRNGTSYTVRLRGFEVDGIDLDNLDAAAILDSGSTISLLPDYQVQDIYRHFGVRSVQGIPIPLVDCAYRSAKGKGIAFNFKFDGANIRVPVAEMIRHLFGDWERVCIFGVGSAYDYGISSDRFALLGDTFLRSAYVVYDMANRQLGIAQANTKADKSNIVEIRKGDTQLPDIAGVPGTGQDSAAGSLGSSRIGAVAAVLIMVAAAFTTTML</sequence>
<dbReference type="OrthoDB" id="771136at2759"/>
<proteinExistence type="inferred from homology"/>
<keyword evidence="5 7" id="KW-0378">Hydrolase</keyword>
<name>A0A9P8SJP4_9HYPO</name>
<dbReference type="PRINTS" id="PR00792">
    <property type="entry name" value="PEPSIN"/>
</dbReference>
<feature type="active site" evidence="6">
    <location>
        <position position="82"/>
    </location>
</feature>
<evidence type="ECO:0000256" key="4">
    <source>
        <dbReference type="ARBA" id="ARBA00022750"/>
    </source>
</evidence>
<dbReference type="EMBL" id="JAIZPD010000004">
    <property type="protein sequence ID" value="KAH0963935.1"/>
    <property type="molecule type" value="Genomic_DNA"/>
</dbReference>
<keyword evidence="11" id="KW-1185">Reference proteome</keyword>
<evidence type="ECO:0000256" key="3">
    <source>
        <dbReference type="ARBA" id="ARBA00022729"/>
    </source>
</evidence>
<dbReference type="InterPro" id="IPR001969">
    <property type="entry name" value="Aspartic_peptidase_AS"/>
</dbReference>
<keyword evidence="3 8" id="KW-0732">Signal</keyword>
<feature type="active site" evidence="6">
    <location>
        <position position="264"/>
    </location>
</feature>
<dbReference type="CDD" id="cd05474">
    <property type="entry name" value="SAP_like"/>
    <property type="match status" value="1"/>
</dbReference>
<evidence type="ECO:0000256" key="2">
    <source>
        <dbReference type="ARBA" id="ARBA00022670"/>
    </source>
</evidence>
<protein>
    <submittedName>
        <fullName evidence="10">Eukaryotic aspartyl protease domain-containing protein</fullName>
    </submittedName>
</protein>
<dbReference type="GO" id="GO:0004190">
    <property type="term" value="F:aspartic-type endopeptidase activity"/>
    <property type="evidence" value="ECO:0007669"/>
    <property type="project" value="UniProtKB-KW"/>
</dbReference>
<comment type="caution">
    <text evidence="10">The sequence shown here is derived from an EMBL/GenBank/DDBJ whole genome shotgun (WGS) entry which is preliminary data.</text>
</comment>
<evidence type="ECO:0000256" key="8">
    <source>
        <dbReference type="SAM" id="SignalP"/>
    </source>
</evidence>
<dbReference type="PANTHER" id="PTHR47966:SF65">
    <property type="entry name" value="ASPARTIC-TYPE ENDOPEPTIDASE"/>
    <property type="match status" value="1"/>
</dbReference>
<dbReference type="Gene3D" id="2.40.70.10">
    <property type="entry name" value="Acid Proteases"/>
    <property type="match status" value="2"/>
</dbReference>
<evidence type="ECO:0000313" key="11">
    <source>
        <dbReference type="Proteomes" id="UP000824596"/>
    </source>
</evidence>
<dbReference type="Pfam" id="PF00026">
    <property type="entry name" value="Asp"/>
    <property type="match status" value="2"/>
</dbReference>
<organism evidence="10 11">
    <name type="scientific">Hirsutella rhossiliensis</name>
    <dbReference type="NCBI Taxonomy" id="111463"/>
    <lineage>
        <taxon>Eukaryota</taxon>
        <taxon>Fungi</taxon>
        <taxon>Dikarya</taxon>
        <taxon>Ascomycota</taxon>
        <taxon>Pezizomycotina</taxon>
        <taxon>Sordariomycetes</taxon>
        <taxon>Hypocreomycetidae</taxon>
        <taxon>Hypocreales</taxon>
        <taxon>Ophiocordycipitaceae</taxon>
        <taxon>Hirsutella</taxon>
    </lineage>
</organism>
<evidence type="ECO:0000256" key="1">
    <source>
        <dbReference type="ARBA" id="ARBA00007447"/>
    </source>
</evidence>
<feature type="chain" id="PRO_5040321982" evidence="8">
    <location>
        <begin position="25"/>
        <end position="444"/>
    </location>
</feature>
<dbReference type="SUPFAM" id="SSF50630">
    <property type="entry name" value="Acid proteases"/>
    <property type="match status" value="1"/>
</dbReference>
<dbReference type="InterPro" id="IPR021109">
    <property type="entry name" value="Peptidase_aspartic_dom_sf"/>
</dbReference>
<dbReference type="AlphaFoldDB" id="A0A9P8SJP4"/>
<evidence type="ECO:0000256" key="7">
    <source>
        <dbReference type="RuleBase" id="RU000454"/>
    </source>
</evidence>
<dbReference type="GO" id="GO:0006508">
    <property type="term" value="P:proteolysis"/>
    <property type="evidence" value="ECO:0007669"/>
    <property type="project" value="UniProtKB-KW"/>
</dbReference>
<reference evidence="10" key="1">
    <citation type="submission" date="2021-09" db="EMBL/GenBank/DDBJ databases">
        <title>A high-quality genome of the endoparasitic fungus Hirsutella rhossiliensis with a comparison of Hirsutella genomes reveals transposable elements contributing to genome size variation.</title>
        <authorList>
            <person name="Lin R."/>
            <person name="Jiao Y."/>
            <person name="Sun X."/>
            <person name="Ling J."/>
            <person name="Xie B."/>
            <person name="Cheng X."/>
        </authorList>
    </citation>
    <scope>NUCLEOTIDE SEQUENCE</scope>
    <source>
        <strain evidence="10">HR02</strain>
    </source>
</reference>
<evidence type="ECO:0000313" key="10">
    <source>
        <dbReference type="EMBL" id="KAH0963935.1"/>
    </source>
</evidence>
<dbReference type="PROSITE" id="PS00141">
    <property type="entry name" value="ASP_PROTEASE"/>
    <property type="match status" value="2"/>
</dbReference>
<dbReference type="PROSITE" id="PS51767">
    <property type="entry name" value="PEPTIDASE_A1"/>
    <property type="match status" value="1"/>
</dbReference>
<feature type="signal peptide" evidence="8">
    <location>
        <begin position="1"/>
        <end position="24"/>
    </location>
</feature>
<dbReference type="RefSeq" id="XP_044721448.1">
    <property type="nucleotide sequence ID" value="XM_044862834.1"/>
</dbReference>
<keyword evidence="4 7" id="KW-0064">Aspartyl protease</keyword>
<accession>A0A9P8SJP4</accession>
<evidence type="ECO:0000259" key="9">
    <source>
        <dbReference type="PROSITE" id="PS51767"/>
    </source>
</evidence>
<dbReference type="InterPro" id="IPR033876">
    <property type="entry name" value="SAP-like"/>
</dbReference>
<dbReference type="Proteomes" id="UP000824596">
    <property type="component" value="Unassembled WGS sequence"/>
</dbReference>